<keyword evidence="3" id="KW-1185">Reference proteome</keyword>
<accession>A0A0C3CEC5</accession>
<gene>
    <name evidence="2" type="ORF">M413DRAFT_444279</name>
</gene>
<evidence type="ECO:0000313" key="3">
    <source>
        <dbReference type="Proteomes" id="UP000053424"/>
    </source>
</evidence>
<dbReference type="AlphaFoldDB" id="A0A0C3CEC5"/>
<evidence type="ECO:0000259" key="1">
    <source>
        <dbReference type="Pfam" id="PF20236"/>
    </source>
</evidence>
<sequence length="217" mass="24171">MILDTTKNQLAADSALPNYDTAVGIHPKRHVPQAPIKYDFTGWAQSSMFLMPPRGFPIQQPLYRITVELDLNPFLPVSHVTKVFRCGDQENELVAEFSFALNHKRAVLSMGDTVTRLSNALFSVNSTPKHFNWILGHRLHWDCREMLGNGSPLCVCYLPPSSTAGQYEGVKIASFIPPPPDASPPLPDATITIFPQGHQLMDHIIVSALVVERMLTR</sequence>
<reference evidence="2 3" key="1">
    <citation type="submission" date="2014-04" db="EMBL/GenBank/DDBJ databases">
        <authorList>
            <consortium name="DOE Joint Genome Institute"/>
            <person name="Kuo A."/>
            <person name="Gay G."/>
            <person name="Dore J."/>
            <person name="Kohler A."/>
            <person name="Nagy L.G."/>
            <person name="Floudas D."/>
            <person name="Copeland A."/>
            <person name="Barry K.W."/>
            <person name="Cichocki N."/>
            <person name="Veneault-Fourrey C."/>
            <person name="LaButti K."/>
            <person name="Lindquist E.A."/>
            <person name="Lipzen A."/>
            <person name="Lundell T."/>
            <person name="Morin E."/>
            <person name="Murat C."/>
            <person name="Sun H."/>
            <person name="Tunlid A."/>
            <person name="Henrissat B."/>
            <person name="Grigoriev I.V."/>
            <person name="Hibbett D.S."/>
            <person name="Martin F."/>
            <person name="Nordberg H.P."/>
            <person name="Cantor M.N."/>
            <person name="Hua S.X."/>
        </authorList>
    </citation>
    <scope>NUCLEOTIDE SEQUENCE [LARGE SCALE GENOMIC DNA]</scope>
    <source>
        <strain evidence="3">h7</strain>
    </source>
</reference>
<dbReference type="EMBL" id="KN831777">
    <property type="protein sequence ID" value="KIM42564.1"/>
    <property type="molecule type" value="Genomic_DNA"/>
</dbReference>
<dbReference type="Proteomes" id="UP000053424">
    <property type="component" value="Unassembled WGS sequence"/>
</dbReference>
<dbReference type="Pfam" id="PF20236">
    <property type="entry name" value="DUF6593"/>
    <property type="match status" value="1"/>
</dbReference>
<name>A0A0C3CEC5_HEBCY</name>
<dbReference type="OrthoDB" id="3002966at2759"/>
<proteinExistence type="predicted"/>
<dbReference type="HOGENOM" id="CLU_094652_0_0_1"/>
<organism evidence="2 3">
    <name type="scientific">Hebeloma cylindrosporum</name>
    <dbReference type="NCBI Taxonomy" id="76867"/>
    <lineage>
        <taxon>Eukaryota</taxon>
        <taxon>Fungi</taxon>
        <taxon>Dikarya</taxon>
        <taxon>Basidiomycota</taxon>
        <taxon>Agaricomycotina</taxon>
        <taxon>Agaricomycetes</taxon>
        <taxon>Agaricomycetidae</taxon>
        <taxon>Agaricales</taxon>
        <taxon>Agaricineae</taxon>
        <taxon>Hymenogastraceae</taxon>
        <taxon>Hebeloma</taxon>
    </lineage>
</organism>
<protein>
    <recommendedName>
        <fullName evidence="1">DUF6593 domain-containing protein</fullName>
    </recommendedName>
</protein>
<feature type="domain" description="DUF6593" evidence="1">
    <location>
        <begin position="60"/>
        <end position="214"/>
    </location>
</feature>
<dbReference type="InterPro" id="IPR046528">
    <property type="entry name" value="DUF6593"/>
</dbReference>
<reference evidence="3" key="2">
    <citation type="submission" date="2015-01" db="EMBL/GenBank/DDBJ databases">
        <title>Evolutionary Origins and Diversification of the Mycorrhizal Mutualists.</title>
        <authorList>
            <consortium name="DOE Joint Genome Institute"/>
            <consortium name="Mycorrhizal Genomics Consortium"/>
            <person name="Kohler A."/>
            <person name="Kuo A."/>
            <person name="Nagy L.G."/>
            <person name="Floudas D."/>
            <person name="Copeland A."/>
            <person name="Barry K.W."/>
            <person name="Cichocki N."/>
            <person name="Veneault-Fourrey C."/>
            <person name="LaButti K."/>
            <person name="Lindquist E.A."/>
            <person name="Lipzen A."/>
            <person name="Lundell T."/>
            <person name="Morin E."/>
            <person name="Murat C."/>
            <person name="Riley R."/>
            <person name="Ohm R."/>
            <person name="Sun H."/>
            <person name="Tunlid A."/>
            <person name="Henrissat B."/>
            <person name="Grigoriev I.V."/>
            <person name="Hibbett D.S."/>
            <person name="Martin F."/>
        </authorList>
    </citation>
    <scope>NUCLEOTIDE SEQUENCE [LARGE SCALE GENOMIC DNA]</scope>
    <source>
        <strain evidence="3">h7</strain>
    </source>
</reference>
<evidence type="ECO:0000313" key="2">
    <source>
        <dbReference type="EMBL" id="KIM42564.1"/>
    </source>
</evidence>